<keyword evidence="3" id="KW-0560">Oxidoreductase</keyword>
<reference evidence="5 6" key="1">
    <citation type="submission" date="2018-11" db="EMBL/GenBank/DDBJ databases">
        <title>Genome sequence of Apiotrichum porosum DSM 27194.</title>
        <authorList>
            <person name="Aliyu H."/>
            <person name="Gorte O."/>
            <person name="Ochsenreither K."/>
        </authorList>
    </citation>
    <scope>NUCLEOTIDE SEQUENCE [LARGE SCALE GENOMIC DNA]</scope>
    <source>
        <strain evidence="5 6">DSM 27194</strain>
    </source>
</reference>
<evidence type="ECO:0000256" key="4">
    <source>
        <dbReference type="RuleBase" id="RU000363"/>
    </source>
</evidence>
<dbReference type="PANTHER" id="PTHR43618">
    <property type="entry name" value="7-ALPHA-HYDROXYSTEROID DEHYDROGENASE"/>
    <property type="match status" value="1"/>
</dbReference>
<keyword evidence="6" id="KW-1185">Reference proteome</keyword>
<evidence type="ECO:0000313" key="6">
    <source>
        <dbReference type="Proteomes" id="UP000279236"/>
    </source>
</evidence>
<dbReference type="EMBL" id="RSCE01000004">
    <property type="protein sequence ID" value="RSH83407.1"/>
    <property type="molecule type" value="Genomic_DNA"/>
</dbReference>
<accession>A0A427XX85</accession>
<dbReference type="STRING" id="105984.A0A427XX85"/>
<name>A0A427XX85_9TREE</name>
<dbReference type="AlphaFoldDB" id="A0A427XX85"/>
<dbReference type="Proteomes" id="UP000279236">
    <property type="component" value="Unassembled WGS sequence"/>
</dbReference>
<sequence>MSASPFSLENLFGVKGKTVVVTGGGTGIGKGIADAFVTNGAKVFIVGRRKEVVDATAAELSVNGAATGGVVIPIQGDVSSKDAVAKVFEAISAQTDVVDVLVNCAGVVRPHRGGTIADVNDINKIQKALWDGHDDEDWQYTSAINTNAVYFMSVAFVPLLLKSEVRSIINIASIAGIMLARALASVSYGTTKAGTIHMTKLLAGRFSPAKIRVNCICPGIFPSEFTGSLGGATGHAYQVTEGARKAALRSIVGRPGLPEEVGGPCVLLGSNAGGFMNGAVLVVDGGRCLVAGINDGIKMPDDQYMC</sequence>
<dbReference type="GO" id="GO:0016491">
    <property type="term" value="F:oxidoreductase activity"/>
    <property type="evidence" value="ECO:0007669"/>
    <property type="project" value="UniProtKB-KW"/>
</dbReference>
<organism evidence="5 6">
    <name type="scientific">Apiotrichum porosum</name>
    <dbReference type="NCBI Taxonomy" id="105984"/>
    <lineage>
        <taxon>Eukaryota</taxon>
        <taxon>Fungi</taxon>
        <taxon>Dikarya</taxon>
        <taxon>Basidiomycota</taxon>
        <taxon>Agaricomycotina</taxon>
        <taxon>Tremellomycetes</taxon>
        <taxon>Trichosporonales</taxon>
        <taxon>Trichosporonaceae</taxon>
        <taxon>Apiotrichum</taxon>
    </lineage>
</organism>
<dbReference type="OrthoDB" id="3819888at2759"/>
<proteinExistence type="inferred from homology"/>
<evidence type="ECO:0000256" key="3">
    <source>
        <dbReference type="ARBA" id="ARBA00023002"/>
    </source>
</evidence>
<comment type="caution">
    <text evidence="5">The sequence shown here is derived from an EMBL/GenBank/DDBJ whole genome shotgun (WGS) entry which is preliminary data.</text>
</comment>
<dbReference type="CDD" id="cd05233">
    <property type="entry name" value="SDR_c"/>
    <property type="match status" value="1"/>
</dbReference>
<dbReference type="InterPro" id="IPR052178">
    <property type="entry name" value="Sec_Metab_Biosynth_SDR"/>
</dbReference>
<evidence type="ECO:0000256" key="1">
    <source>
        <dbReference type="ARBA" id="ARBA00006484"/>
    </source>
</evidence>
<dbReference type="Gene3D" id="3.40.50.720">
    <property type="entry name" value="NAD(P)-binding Rossmann-like Domain"/>
    <property type="match status" value="1"/>
</dbReference>
<comment type="similarity">
    <text evidence="1 4">Belongs to the short-chain dehydrogenases/reductases (SDR) family.</text>
</comment>
<dbReference type="RefSeq" id="XP_028477359.1">
    <property type="nucleotide sequence ID" value="XM_028622467.1"/>
</dbReference>
<dbReference type="Pfam" id="PF00106">
    <property type="entry name" value="adh_short"/>
    <property type="match status" value="1"/>
</dbReference>
<dbReference type="SUPFAM" id="SSF51735">
    <property type="entry name" value="NAD(P)-binding Rossmann-fold domains"/>
    <property type="match status" value="1"/>
</dbReference>
<gene>
    <name evidence="5" type="ORF">EHS24_007091</name>
</gene>
<dbReference type="PROSITE" id="PS00061">
    <property type="entry name" value="ADH_SHORT"/>
    <property type="match status" value="1"/>
</dbReference>
<dbReference type="PRINTS" id="PR00080">
    <property type="entry name" value="SDRFAMILY"/>
</dbReference>
<dbReference type="GeneID" id="39591634"/>
<dbReference type="InterPro" id="IPR002347">
    <property type="entry name" value="SDR_fam"/>
</dbReference>
<dbReference type="PRINTS" id="PR00081">
    <property type="entry name" value="GDHRDH"/>
</dbReference>
<evidence type="ECO:0000313" key="5">
    <source>
        <dbReference type="EMBL" id="RSH83407.1"/>
    </source>
</evidence>
<dbReference type="InterPro" id="IPR036291">
    <property type="entry name" value="NAD(P)-bd_dom_sf"/>
</dbReference>
<protein>
    <submittedName>
        <fullName evidence="5">Uncharacterized protein</fullName>
    </submittedName>
</protein>
<dbReference type="InterPro" id="IPR020904">
    <property type="entry name" value="Sc_DH/Rdtase_CS"/>
</dbReference>
<dbReference type="PANTHER" id="PTHR43618:SF4">
    <property type="entry name" value="SHORT CHAIN DEHYDROGENASE_REDUCTASE FAMILY (AFU_ORTHOLOGUE AFUA_7G04540)"/>
    <property type="match status" value="1"/>
</dbReference>
<keyword evidence="2" id="KW-0521">NADP</keyword>
<evidence type="ECO:0000256" key="2">
    <source>
        <dbReference type="ARBA" id="ARBA00022857"/>
    </source>
</evidence>